<dbReference type="Gene3D" id="3.40.50.1000">
    <property type="entry name" value="HAD superfamily/HAD-like"/>
    <property type="match status" value="1"/>
</dbReference>
<dbReference type="GO" id="GO:0016787">
    <property type="term" value="F:hydrolase activity"/>
    <property type="evidence" value="ECO:0007669"/>
    <property type="project" value="UniProtKB-KW"/>
</dbReference>
<proteinExistence type="predicted"/>
<dbReference type="InterPro" id="IPR010237">
    <property type="entry name" value="Pyr-5-nucltdase"/>
</dbReference>
<dbReference type="PANTHER" id="PTHR12725">
    <property type="entry name" value="HALOACID DEHALOGENASE-LIKE HYDROLASE"/>
    <property type="match status" value="1"/>
</dbReference>
<evidence type="ECO:0000313" key="2">
    <source>
        <dbReference type="Proteomes" id="UP000231134"/>
    </source>
</evidence>
<dbReference type="AlphaFoldDB" id="A0A2M9A3T2"/>
<dbReference type="InterPro" id="IPR036412">
    <property type="entry name" value="HAD-like_sf"/>
</dbReference>
<name>A0A2M9A3T2_9BACT</name>
<keyword evidence="2" id="KW-1185">Reference proteome</keyword>
<dbReference type="SFLD" id="SFLDG01129">
    <property type="entry name" value="C1.5:_HAD__Beta-PGM__Phosphata"/>
    <property type="match status" value="1"/>
</dbReference>
<dbReference type="Gene3D" id="1.10.150.450">
    <property type="match status" value="1"/>
</dbReference>
<dbReference type="PANTHER" id="PTHR12725:SF117">
    <property type="entry name" value="HALOACID DEHALOGENASE-LIKE HYDROLASE"/>
    <property type="match status" value="1"/>
</dbReference>
<comment type="caution">
    <text evidence="1">The sequence shown here is derived from an EMBL/GenBank/DDBJ whole genome shotgun (WGS) entry which is preliminary data.</text>
</comment>
<keyword evidence="1" id="KW-0378">Hydrolase</keyword>
<gene>
    <name evidence="1" type="ORF">BGX16_0268</name>
</gene>
<dbReference type="EMBL" id="PGEX01000001">
    <property type="protein sequence ID" value="PJJ40349.1"/>
    <property type="molecule type" value="Genomic_DNA"/>
</dbReference>
<dbReference type="RefSeq" id="WP_100424448.1">
    <property type="nucleotide sequence ID" value="NZ_PGEX01000001.1"/>
</dbReference>
<dbReference type="SFLD" id="SFLDG01132">
    <property type="entry name" value="C1.5.3:_5'-Nucleotidase_Like"/>
    <property type="match status" value="1"/>
</dbReference>
<accession>A0A2M9A3T2</accession>
<organism evidence="1 2">
    <name type="scientific">Hallerella succinigenes</name>
    <dbReference type="NCBI Taxonomy" id="1896222"/>
    <lineage>
        <taxon>Bacteria</taxon>
        <taxon>Pseudomonadati</taxon>
        <taxon>Fibrobacterota</taxon>
        <taxon>Fibrobacteria</taxon>
        <taxon>Fibrobacterales</taxon>
        <taxon>Fibrobacteraceae</taxon>
        <taxon>Hallerella</taxon>
    </lineage>
</organism>
<dbReference type="SFLD" id="SFLDS00003">
    <property type="entry name" value="Haloacid_Dehalogenase"/>
    <property type="match status" value="1"/>
</dbReference>
<protein>
    <submittedName>
        <fullName evidence="1">Putative hydrolase of the HAD superfamily</fullName>
    </submittedName>
</protein>
<dbReference type="InterPro" id="IPR023214">
    <property type="entry name" value="HAD_sf"/>
</dbReference>
<dbReference type="OrthoDB" id="9803141at2"/>
<evidence type="ECO:0000313" key="1">
    <source>
        <dbReference type="EMBL" id="PJJ40349.1"/>
    </source>
</evidence>
<dbReference type="SUPFAM" id="SSF56784">
    <property type="entry name" value="HAD-like"/>
    <property type="match status" value="1"/>
</dbReference>
<reference evidence="1 2" key="1">
    <citation type="submission" date="2017-11" db="EMBL/GenBank/DDBJ databases">
        <title>Animal gut microbial communities from fecal samples from Wisconsin, USA.</title>
        <authorList>
            <person name="Neumann A."/>
        </authorList>
    </citation>
    <scope>NUCLEOTIDE SEQUENCE [LARGE SCALE GENOMIC DNA]</scope>
    <source>
        <strain evidence="1 2">UWS3</strain>
    </source>
</reference>
<sequence>MILSNDTDRIWLFDYDLTLYAESERAVLNSLDRRIALYVQQVANIDYDHAQEIRKRYWKEYGTTLAGLRAVYGVTPNDFFDFIHQPETLVYPDFAPQKRALLEILKGPKYIFTNGRSDWSRKGSSKMGILDCFERIVGLEDMNWDGKPQVSAYETMEKVLEYDGFWKKGDDPSRIVLLDDALHNLRPAHDRGWKTVWVNPISEENGSFTDFRIPDLMDLLKLLG</sequence>
<dbReference type="Proteomes" id="UP000231134">
    <property type="component" value="Unassembled WGS sequence"/>
</dbReference>